<organism evidence="2 3">
    <name type="scientific">Ensete ventricosum</name>
    <name type="common">Abyssinian banana</name>
    <name type="synonym">Musa ensete</name>
    <dbReference type="NCBI Taxonomy" id="4639"/>
    <lineage>
        <taxon>Eukaryota</taxon>
        <taxon>Viridiplantae</taxon>
        <taxon>Streptophyta</taxon>
        <taxon>Embryophyta</taxon>
        <taxon>Tracheophyta</taxon>
        <taxon>Spermatophyta</taxon>
        <taxon>Magnoliopsida</taxon>
        <taxon>Liliopsida</taxon>
        <taxon>Zingiberales</taxon>
        <taxon>Musaceae</taxon>
        <taxon>Ensete</taxon>
    </lineage>
</organism>
<comment type="caution">
    <text evidence="2">The sequence shown here is derived from an EMBL/GenBank/DDBJ whole genome shotgun (WGS) entry which is preliminary data.</text>
</comment>
<evidence type="ECO:0000313" key="3">
    <source>
        <dbReference type="Proteomes" id="UP000287651"/>
    </source>
</evidence>
<evidence type="ECO:0000256" key="1">
    <source>
        <dbReference type="SAM" id="MobiDB-lite"/>
    </source>
</evidence>
<accession>A0A427BC79</accession>
<sequence>MLDCTMRATGPRNEMTDLPIPPHSSLCSSINSPHRPIHSLPPALFLSLLCGRRRVREGTERGDQKRGRCSTRTSSSRGRLLSARSGEIPPSLNSNYLSFLDSNRSIHSWFLSGGVVIVYERKVKLLYGSFEAVTLPEYVDMEPEQSMMFPDASVTTAAFQRMIQLAIVTKNYVGLTSEMRRRTSTSLLKKNLSLRLPLDPLCRTKMKLEASLICAEDVQRQQPVKRKARRKPSRRIMDDKHLMIPGNIYQLWLQDTSDILLEEVQGDIGSNTLDDSIEKLRANLENLDFQGFDDAFNIDHFVTPGSSGEFDSFVCNASLF</sequence>
<evidence type="ECO:0000313" key="2">
    <source>
        <dbReference type="EMBL" id="RRT86054.1"/>
    </source>
</evidence>
<gene>
    <name evidence="2" type="ORF">B296_00004763</name>
</gene>
<dbReference type="EMBL" id="AMZH03000020">
    <property type="protein sequence ID" value="RRT86054.1"/>
    <property type="molecule type" value="Genomic_DNA"/>
</dbReference>
<feature type="region of interest" description="Disordered" evidence="1">
    <location>
        <begin position="1"/>
        <end position="20"/>
    </location>
</feature>
<feature type="compositionally biased region" description="Low complexity" evidence="1">
    <location>
        <begin position="70"/>
        <end position="84"/>
    </location>
</feature>
<name>A0A427BC79_ENSVE</name>
<dbReference type="AlphaFoldDB" id="A0A427BC79"/>
<protein>
    <submittedName>
        <fullName evidence="2">Uncharacterized protein</fullName>
    </submittedName>
</protein>
<feature type="region of interest" description="Disordered" evidence="1">
    <location>
        <begin position="56"/>
        <end position="84"/>
    </location>
</feature>
<feature type="compositionally biased region" description="Basic and acidic residues" evidence="1">
    <location>
        <begin position="56"/>
        <end position="66"/>
    </location>
</feature>
<dbReference type="Proteomes" id="UP000287651">
    <property type="component" value="Unassembled WGS sequence"/>
</dbReference>
<reference evidence="2 3" key="1">
    <citation type="journal article" date="2014" name="Agronomy (Basel)">
        <title>A Draft Genome Sequence for Ensete ventricosum, the Drought-Tolerant Tree Against Hunger.</title>
        <authorList>
            <person name="Harrison J."/>
            <person name="Moore K.A."/>
            <person name="Paszkiewicz K."/>
            <person name="Jones T."/>
            <person name="Grant M."/>
            <person name="Ambacheew D."/>
            <person name="Muzemil S."/>
            <person name="Studholme D.J."/>
        </authorList>
    </citation>
    <scope>NUCLEOTIDE SEQUENCE [LARGE SCALE GENOMIC DNA]</scope>
</reference>
<proteinExistence type="predicted"/>